<organism evidence="4 5">
    <name type="scientific">Panacibacter microcysteis</name>
    <dbReference type="NCBI Taxonomy" id="2793269"/>
    <lineage>
        <taxon>Bacteria</taxon>
        <taxon>Pseudomonadati</taxon>
        <taxon>Bacteroidota</taxon>
        <taxon>Chitinophagia</taxon>
        <taxon>Chitinophagales</taxon>
        <taxon>Chitinophagaceae</taxon>
        <taxon>Panacibacter</taxon>
    </lineage>
</organism>
<dbReference type="Pfam" id="PF14771">
    <property type="entry name" value="DUF4476"/>
    <property type="match status" value="1"/>
</dbReference>
<dbReference type="AlphaFoldDB" id="A0A931E747"/>
<evidence type="ECO:0000313" key="4">
    <source>
        <dbReference type="EMBL" id="MBG9374971.1"/>
    </source>
</evidence>
<dbReference type="RefSeq" id="WP_196989052.1">
    <property type="nucleotide sequence ID" value="NZ_JADWYR010000001.1"/>
</dbReference>
<evidence type="ECO:0000259" key="3">
    <source>
        <dbReference type="Pfam" id="PF14771"/>
    </source>
</evidence>
<gene>
    <name evidence="4" type="ORF">I5907_01940</name>
</gene>
<feature type="compositionally biased region" description="Basic and acidic residues" evidence="1">
    <location>
        <begin position="295"/>
        <end position="322"/>
    </location>
</feature>
<proteinExistence type="predicted"/>
<evidence type="ECO:0000256" key="1">
    <source>
        <dbReference type="SAM" id="MobiDB-lite"/>
    </source>
</evidence>
<feature type="domain" description="DUF4476" evidence="3">
    <location>
        <begin position="336"/>
        <end position="424"/>
    </location>
</feature>
<dbReference type="InterPro" id="IPR028011">
    <property type="entry name" value="DUF4476"/>
</dbReference>
<reference evidence="4" key="1">
    <citation type="submission" date="2020-11" db="EMBL/GenBank/DDBJ databases">
        <title>Bacterial whole genome sequence for Panacibacter sp. DH6.</title>
        <authorList>
            <person name="Le V."/>
            <person name="Ko S."/>
            <person name="Ahn C.-Y."/>
            <person name="Oh H.-M."/>
        </authorList>
    </citation>
    <scope>NUCLEOTIDE SEQUENCE</scope>
    <source>
        <strain evidence="4">DH6</strain>
    </source>
</reference>
<comment type="caution">
    <text evidence="4">The sequence shown here is derived from an EMBL/GenBank/DDBJ whole genome shotgun (WGS) entry which is preliminary data.</text>
</comment>
<keyword evidence="2" id="KW-0732">Signal</keyword>
<feature type="signal peptide" evidence="2">
    <location>
        <begin position="1"/>
        <end position="22"/>
    </location>
</feature>
<feature type="chain" id="PRO_5037027541" evidence="2">
    <location>
        <begin position="23"/>
        <end position="425"/>
    </location>
</feature>
<evidence type="ECO:0000313" key="5">
    <source>
        <dbReference type="Proteomes" id="UP000628448"/>
    </source>
</evidence>
<keyword evidence="5" id="KW-1185">Reference proteome</keyword>
<name>A0A931E747_9BACT</name>
<protein>
    <submittedName>
        <fullName evidence="4">DUF4476 domain-containing protein</fullName>
    </submittedName>
</protein>
<feature type="region of interest" description="Disordered" evidence="1">
    <location>
        <begin position="273"/>
        <end position="338"/>
    </location>
</feature>
<evidence type="ECO:0000256" key="2">
    <source>
        <dbReference type="SAM" id="SignalP"/>
    </source>
</evidence>
<dbReference type="EMBL" id="JADWYR010000001">
    <property type="protein sequence ID" value="MBG9374971.1"/>
    <property type="molecule type" value="Genomic_DNA"/>
</dbReference>
<accession>A0A931E747</accession>
<dbReference type="Proteomes" id="UP000628448">
    <property type="component" value="Unassembled WGS sequence"/>
</dbReference>
<sequence length="425" mass="46464">MKKFSWLLTIFLFINAVSGAYAQQQDHFVYIQSDDKTPFDVTVNGTTYTSSAIGYVIVPKLAKGDYKFAVGFPNKKFPDQEFSFTIDKVDMGFALKNYGDKGWGLYNLQTLDITMAGGKALSEVAADAGEQPNNNAFGNMLSEVVDDSTLNKKVILEKTAEQKAAEAFVQQQNTGIKAADTATQFAKAQPVAEKESVSFSAQTKPLSKLNEFISAGGRDVIFVDNGNGLNDTIRIFLPKTLTDLQEEAVAAKSDTVATPRAESNPAIQKEEIADTAKSEVTVKTGEPGNPFFNAGEDKSRGKDLVETEMTRKDETKDQRDAKPVALTPPNCAGTVSESDVDKLRKRIVSASGEEKMLAAVRKTIQDKCISTTQVKSLGPLFPSDDSRFNFLKTVFTSVSDTDNLASLDSQLIDPVYKTRFKELLR</sequence>